<evidence type="ECO:0000313" key="9">
    <source>
        <dbReference type="Proteomes" id="UP000000305"/>
    </source>
</evidence>
<proteinExistence type="inferred from homology"/>
<dbReference type="InterPro" id="IPR007271">
    <property type="entry name" value="Nuc_sug_transpt"/>
</dbReference>
<feature type="transmembrane region" description="Helical" evidence="7">
    <location>
        <begin position="261"/>
        <end position="280"/>
    </location>
</feature>
<dbReference type="PIRSF" id="PIRSF005799">
    <property type="entry name" value="UDP-gal_transpt"/>
    <property type="match status" value="1"/>
</dbReference>
<dbReference type="GO" id="GO:0000139">
    <property type="term" value="C:Golgi membrane"/>
    <property type="evidence" value="ECO:0000318"/>
    <property type="project" value="GO_Central"/>
</dbReference>
<name>E9FZJ0_DAPPU</name>
<evidence type="ECO:0000256" key="3">
    <source>
        <dbReference type="ARBA" id="ARBA00022597"/>
    </source>
</evidence>
<sequence>TATVLCMRASMVNASVANQKYLVSTLVLTMEMIKVSLIAALIVVTEAKFSVKRAAKLLYKEILCRPLDALPLAVPSFLYVVQDNLIVFALSCVDATTYQVTYQARILTTALFARILLNQVLPIKRWLSLSLLMSGVILTQVNFNGEMGDLSWRAQREDATYLLGLLAIGCATMTSVFAGVYNEKIIKNGQQPLLLIRSFQLSLFCVFFAFMGVVIKDGAVVLRQGYFHGYTPFVWLIATMQAIGGIIVAGTMKYADNILKTFATANSIALSCVLSYYFLLSDDDTFTPTFLLGTLVIIFATFLYSSVKTVHHQLAPRLMDQQNDPIAAPLPSKGRRLFP</sequence>
<dbReference type="PhylomeDB" id="E9FZJ0"/>
<dbReference type="InParanoid" id="E9FZJ0"/>
<dbReference type="KEGG" id="dpx:DAPPUDRAFT_43873"/>
<dbReference type="OrthoDB" id="408493at2759"/>
<dbReference type="Pfam" id="PF04142">
    <property type="entry name" value="Nuc_sug_transp"/>
    <property type="match status" value="1"/>
</dbReference>
<feature type="non-terminal residue" evidence="8">
    <location>
        <position position="339"/>
    </location>
</feature>
<keyword evidence="5 7" id="KW-1133">Transmembrane helix</keyword>
<feature type="transmembrane region" description="Helical" evidence="7">
    <location>
        <begin position="286"/>
        <end position="307"/>
    </location>
</feature>
<dbReference type="GO" id="GO:0005459">
    <property type="term" value="F:UDP-galactose transmembrane transporter activity"/>
    <property type="evidence" value="ECO:0000318"/>
    <property type="project" value="GO_Central"/>
</dbReference>
<dbReference type="EMBL" id="GL732528">
    <property type="protein sequence ID" value="EFX87257.1"/>
    <property type="molecule type" value="Genomic_DNA"/>
</dbReference>
<dbReference type="Proteomes" id="UP000000305">
    <property type="component" value="Unassembled WGS sequence"/>
</dbReference>
<evidence type="ECO:0000256" key="4">
    <source>
        <dbReference type="ARBA" id="ARBA00022692"/>
    </source>
</evidence>
<gene>
    <name evidence="8" type="ORF">DAPPUDRAFT_43873</name>
</gene>
<evidence type="ECO:0000256" key="5">
    <source>
        <dbReference type="ARBA" id="ARBA00022989"/>
    </source>
</evidence>
<comment type="subcellular location">
    <subcellularLocation>
        <location evidence="1">Membrane</location>
        <topology evidence="1">Multi-pass membrane protein</topology>
    </subcellularLocation>
</comment>
<dbReference type="GO" id="GO:0055085">
    <property type="term" value="P:transmembrane transport"/>
    <property type="evidence" value="ECO:0000318"/>
    <property type="project" value="GO_Central"/>
</dbReference>
<dbReference type="AlphaFoldDB" id="E9FZJ0"/>
<comment type="similarity">
    <text evidence="2">Belongs to the nucleotide-sugar transporter family. SLC35A subfamily.</text>
</comment>
<evidence type="ECO:0000256" key="7">
    <source>
        <dbReference type="SAM" id="Phobius"/>
    </source>
</evidence>
<dbReference type="OMA" id="IACHENV"/>
<dbReference type="eggNOG" id="KOG2234">
    <property type="taxonomic scope" value="Eukaryota"/>
</dbReference>
<accession>E9FZJ0</accession>
<feature type="transmembrane region" description="Helical" evidence="7">
    <location>
        <begin position="21"/>
        <end position="44"/>
    </location>
</feature>
<evidence type="ECO:0000256" key="1">
    <source>
        <dbReference type="ARBA" id="ARBA00004141"/>
    </source>
</evidence>
<keyword evidence="3" id="KW-0813">Transport</keyword>
<feature type="transmembrane region" description="Helical" evidence="7">
    <location>
        <begin position="227"/>
        <end position="249"/>
    </location>
</feature>
<keyword evidence="6 7" id="KW-0472">Membrane</keyword>
<evidence type="ECO:0000256" key="2">
    <source>
        <dbReference type="ARBA" id="ARBA00009976"/>
    </source>
</evidence>
<evidence type="ECO:0000313" key="8">
    <source>
        <dbReference type="EMBL" id="EFX87257.1"/>
    </source>
</evidence>
<dbReference type="HOGENOM" id="CLU_024645_1_0_1"/>
<protein>
    <submittedName>
        <fullName evidence="8">Uncharacterized protein</fullName>
    </submittedName>
</protein>
<feature type="transmembrane region" description="Helical" evidence="7">
    <location>
        <begin position="194"/>
        <end position="215"/>
    </location>
</feature>
<keyword evidence="9" id="KW-1185">Reference proteome</keyword>
<organism evidence="8 9">
    <name type="scientific">Daphnia pulex</name>
    <name type="common">Water flea</name>
    <dbReference type="NCBI Taxonomy" id="6669"/>
    <lineage>
        <taxon>Eukaryota</taxon>
        <taxon>Metazoa</taxon>
        <taxon>Ecdysozoa</taxon>
        <taxon>Arthropoda</taxon>
        <taxon>Crustacea</taxon>
        <taxon>Branchiopoda</taxon>
        <taxon>Diplostraca</taxon>
        <taxon>Cladocera</taxon>
        <taxon>Anomopoda</taxon>
        <taxon>Daphniidae</taxon>
        <taxon>Daphnia</taxon>
    </lineage>
</organism>
<reference evidence="8 9" key="1">
    <citation type="journal article" date="2011" name="Science">
        <title>The ecoresponsive genome of Daphnia pulex.</title>
        <authorList>
            <person name="Colbourne J.K."/>
            <person name="Pfrender M.E."/>
            <person name="Gilbert D."/>
            <person name="Thomas W.K."/>
            <person name="Tucker A."/>
            <person name="Oakley T.H."/>
            <person name="Tokishita S."/>
            <person name="Aerts A."/>
            <person name="Arnold G.J."/>
            <person name="Basu M.K."/>
            <person name="Bauer D.J."/>
            <person name="Caceres C.E."/>
            <person name="Carmel L."/>
            <person name="Casola C."/>
            <person name="Choi J.H."/>
            <person name="Detter J.C."/>
            <person name="Dong Q."/>
            <person name="Dusheyko S."/>
            <person name="Eads B.D."/>
            <person name="Frohlich T."/>
            <person name="Geiler-Samerotte K.A."/>
            <person name="Gerlach D."/>
            <person name="Hatcher P."/>
            <person name="Jogdeo S."/>
            <person name="Krijgsveld J."/>
            <person name="Kriventseva E.V."/>
            <person name="Kultz D."/>
            <person name="Laforsch C."/>
            <person name="Lindquist E."/>
            <person name="Lopez J."/>
            <person name="Manak J.R."/>
            <person name="Muller J."/>
            <person name="Pangilinan J."/>
            <person name="Patwardhan R.P."/>
            <person name="Pitluck S."/>
            <person name="Pritham E.J."/>
            <person name="Rechtsteiner A."/>
            <person name="Rho M."/>
            <person name="Rogozin I.B."/>
            <person name="Sakarya O."/>
            <person name="Salamov A."/>
            <person name="Schaack S."/>
            <person name="Shapiro H."/>
            <person name="Shiga Y."/>
            <person name="Skalitzky C."/>
            <person name="Smith Z."/>
            <person name="Souvorov A."/>
            <person name="Sung W."/>
            <person name="Tang Z."/>
            <person name="Tsuchiya D."/>
            <person name="Tu H."/>
            <person name="Vos H."/>
            <person name="Wang M."/>
            <person name="Wolf Y.I."/>
            <person name="Yamagata H."/>
            <person name="Yamada T."/>
            <person name="Ye Y."/>
            <person name="Shaw J.R."/>
            <person name="Andrews J."/>
            <person name="Crease T.J."/>
            <person name="Tang H."/>
            <person name="Lucas S.M."/>
            <person name="Robertson H.M."/>
            <person name="Bork P."/>
            <person name="Koonin E.V."/>
            <person name="Zdobnov E.M."/>
            <person name="Grigoriev I.V."/>
            <person name="Lynch M."/>
            <person name="Boore J.L."/>
        </authorList>
    </citation>
    <scope>NUCLEOTIDE SEQUENCE [LARGE SCALE GENOMIC DNA]</scope>
</reference>
<dbReference type="PANTHER" id="PTHR10231">
    <property type="entry name" value="NUCLEOTIDE-SUGAR TRANSMEMBRANE TRANSPORTER"/>
    <property type="match status" value="1"/>
</dbReference>
<evidence type="ECO:0000256" key="6">
    <source>
        <dbReference type="ARBA" id="ARBA00023136"/>
    </source>
</evidence>
<keyword evidence="3" id="KW-0762">Sugar transport</keyword>
<keyword evidence="4 7" id="KW-0812">Transmembrane</keyword>
<dbReference type="SUPFAM" id="SSF103481">
    <property type="entry name" value="Multidrug resistance efflux transporter EmrE"/>
    <property type="match status" value="1"/>
</dbReference>
<feature type="transmembrane region" description="Helical" evidence="7">
    <location>
        <begin position="161"/>
        <end position="182"/>
    </location>
</feature>
<dbReference type="NCBIfam" id="TIGR00803">
    <property type="entry name" value="nst"/>
    <property type="match status" value="1"/>
</dbReference>
<dbReference type="InterPro" id="IPR037185">
    <property type="entry name" value="EmrE-like"/>
</dbReference>